<dbReference type="Pfam" id="PF01596">
    <property type="entry name" value="Methyltransf_3"/>
    <property type="match status" value="1"/>
</dbReference>
<dbReference type="EC" id="2.1.1.104" evidence="4"/>
<name>A0A0P8DH39_9CYAN</name>
<accession>A0A0P8DH39</accession>
<keyword evidence="2 4" id="KW-0808">Transferase</keyword>
<evidence type="ECO:0000256" key="3">
    <source>
        <dbReference type="ARBA" id="ARBA00022691"/>
    </source>
</evidence>
<comment type="caution">
    <text evidence="4">The sequence shown here is derived from an EMBL/GenBank/DDBJ whole genome shotgun (WGS) entry which is preliminary data.</text>
</comment>
<dbReference type="GO" id="GO:0042409">
    <property type="term" value="F:caffeoyl-CoA O-methyltransferase activity"/>
    <property type="evidence" value="ECO:0007669"/>
    <property type="project" value="UniProtKB-EC"/>
</dbReference>
<organism evidence="4 5">
    <name type="scientific">Phormidesmis priestleyi Ana</name>
    <dbReference type="NCBI Taxonomy" id="1666911"/>
    <lineage>
        <taxon>Bacteria</taxon>
        <taxon>Bacillati</taxon>
        <taxon>Cyanobacteriota</taxon>
        <taxon>Cyanophyceae</taxon>
        <taxon>Leptolyngbyales</taxon>
        <taxon>Leptolyngbyaceae</taxon>
        <taxon>Phormidesmis</taxon>
    </lineage>
</organism>
<dbReference type="STRING" id="1666911.HLUCCA11_08205"/>
<dbReference type="SUPFAM" id="SSF53335">
    <property type="entry name" value="S-adenosyl-L-methionine-dependent methyltransferases"/>
    <property type="match status" value="1"/>
</dbReference>
<dbReference type="PANTHER" id="PTHR10509:SF14">
    <property type="entry name" value="CAFFEOYL-COA O-METHYLTRANSFERASE 3-RELATED"/>
    <property type="match status" value="1"/>
</dbReference>
<evidence type="ECO:0000256" key="2">
    <source>
        <dbReference type="ARBA" id="ARBA00022679"/>
    </source>
</evidence>
<dbReference type="Proteomes" id="UP000050465">
    <property type="component" value="Unassembled WGS sequence"/>
</dbReference>
<sequence length="222" mass="24609">MSNQTIGLNDQLYSYLLSATLRETAVLSELRQVTAEHSQARMQISPEQGQFMALLVQLMNAQKTLEIGVFTGYSALAVAIALPPNGQIIACDTSTEYTDIARPYWEKAGVAHKIDLRIAPALDTLNNLIAAGESGTFDFAFIDADKSNYDSYYEKSLQLIRPGGLIAVDNTLWYGRVADPQVQDNRTQRIRALNEKVRDDERVTMSLVPIGDGLLLAVKRDR</sequence>
<protein>
    <submittedName>
        <fullName evidence="4">Putative O-methyltransferase</fullName>
        <ecNumber evidence="4">2.1.1.104</ecNumber>
    </submittedName>
</protein>
<dbReference type="PANTHER" id="PTHR10509">
    <property type="entry name" value="O-METHYLTRANSFERASE-RELATED"/>
    <property type="match status" value="1"/>
</dbReference>
<reference evidence="4 5" key="1">
    <citation type="submission" date="2015-09" db="EMBL/GenBank/DDBJ databases">
        <title>Identification and resolution of microdiversity through metagenomic sequencing of parallel consortia.</title>
        <authorList>
            <person name="Nelson W.C."/>
            <person name="Romine M.F."/>
            <person name="Lindemann S.R."/>
        </authorList>
    </citation>
    <scope>NUCLEOTIDE SEQUENCE [LARGE SCALE GENOMIC DNA]</scope>
    <source>
        <strain evidence="4">Ana</strain>
    </source>
</reference>
<proteinExistence type="predicted"/>
<evidence type="ECO:0000313" key="4">
    <source>
        <dbReference type="EMBL" id="KPQ35867.1"/>
    </source>
</evidence>
<dbReference type="PROSITE" id="PS51682">
    <property type="entry name" value="SAM_OMT_I"/>
    <property type="match status" value="1"/>
</dbReference>
<keyword evidence="3" id="KW-0949">S-adenosyl-L-methionine</keyword>
<dbReference type="Gene3D" id="3.40.50.150">
    <property type="entry name" value="Vaccinia Virus protein VP39"/>
    <property type="match status" value="1"/>
</dbReference>
<dbReference type="GO" id="GO:0032259">
    <property type="term" value="P:methylation"/>
    <property type="evidence" value="ECO:0007669"/>
    <property type="project" value="UniProtKB-KW"/>
</dbReference>
<dbReference type="AlphaFoldDB" id="A0A0P8DH39"/>
<dbReference type="InterPro" id="IPR029063">
    <property type="entry name" value="SAM-dependent_MTases_sf"/>
</dbReference>
<gene>
    <name evidence="4" type="ORF">HLUCCA11_08205</name>
</gene>
<keyword evidence="1 4" id="KW-0489">Methyltransferase</keyword>
<dbReference type="PATRIC" id="fig|1666911.3.peg.4012"/>
<dbReference type="CDD" id="cd02440">
    <property type="entry name" value="AdoMet_MTases"/>
    <property type="match status" value="1"/>
</dbReference>
<dbReference type="InterPro" id="IPR050362">
    <property type="entry name" value="Cation-dep_OMT"/>
</dbReference>
<dbReference type="InterPro" id="IPR002935">
    <property type="entry name" value="SAM_O-MeTrfase"/>
</dbReference>
<evidence type="ECO:0000256" key="1">
    <source>
        <dbReference type="ARBA" id="ARBA00022603"/>
    </source>
</evidence>
<evidence type="ECO:0000313" key="5">
    <source>
        <dbReference type="Proteomes" id="UP000050465"/>
    </source>
</evidence>
<dbReference type="EMBL" id="LJZR01000009">
    <property type="protein sequence ID" value="KPQ35867.1"/>
    <property type="molecule type" value="Genomic_DNA"/>
</dbReference>